<dbReference type="OrthoDB" id="9815928at2"/>
<keyword evidence="1" id="KW-0732">Signal</keyword>
<feature type="chain" id="PRO_5008717347" description="SH3 domain-containing protein" evidence="1">
    <location>
        <begin position="29"/>
        <end position="131"/>
    </location>
</feature>
<dbReference type="RefSeq" id="WP_091057497.1">
    <property type="nucleotide sequence ID" value="NZ_FMDM01000002.1"/>
</dbReference>
<reference evidence="3" key="1">
    <citation type="submission" date="2016-06" db="EMBL/GenBank/DDBJ databases">
        <authorList>
            <person name="Varghese N."/>
            <person name="Submissions Spin"/>
        </authorList>
    </citation>
    <scope>NUCLEOTIDE SEQUENCE [LARGE SCALE GENOMIC DNA]</scope>
    <source>
        <strain evidence="3">DSM 45647</strain>
    </source>
</reference>
<gene>
    <name evidence="2" type="ORF">GA0070213_102245</name>
</gene>
<dbReference type="STRING" id="745366.GA0070213_102245"/>
<accession>A0A1C5H5C1</accession>
<evidence type="ECO:0000313" key="2">
    <source>
        <dbReference type="EMBL" id="SCG40611.1"/>
    </source>
</evidence>
<feature type="signal peptide" evidence="1">
    <location>
        <begin position="1"/>
        <end position="28"/>
    </location>
</feature>
<name>A0A1C5H5C1_9ACTN</name>
<evidence type="ECO:0000313" key="3">
    <source>
        <dbReference type="Proteomes" id="UP000199360"/>
    </source>
</evidence>
<proteinExistence type="predicted"/>
<organism evidence="2 3">
    <name type="scientific">Micromonospora humi</name>
    <dbReference type="NCBI Taxonomy" id="745366"/>
    <lineage>
        <taxon>Bacteria</taxon>
        <taxon>Bacillati</taxon>
        <taxon>Actinomycetota</taxon>
        <taxon>Actinomycetes</taxon>
        <taxon>Micromonosporales</taxon>
        <taxon>Micromonosporaceae</taxon>
        <taxon>Micromonospora</taxon>
    </lineage>
</organism>
<sequence length="131" mass="13827">MLDLTSLTLVPITAAALTVATAATPAAAAAVAPAAANCSSQQVANYDDGYAIMRIGANLKKAPEAACGTVQYVGAGTKLWLWCFTVNQYDNVWFWGRIDGTSTYGWMANANTTTYSDATSHLGWCPGEPKR</sequence>
<dbReference type="AlphaFoldDB" id="A0A1C5H5C1"/>
<dbReference type="Proteomes" id="UP000199360">
    <property type="component" value="Unassembled WGS sequence"/>
</dbReference>
<keyword evidence="3" id="KW-1185">Reference proteome</keyword>
<protein>
    <recommendedName>
        <fullName evidence="4">SH3 domain-containing protein</fullName>
    </recommendedName>
</protein>
<dbReference type="EMBL" id="FMDM01000002">
    <property type="protein sequence ID" value="SCG40611.1"/>
    <property type="molecule type" value="Genomic_DNA"/>
</dbReference>
<evidence type="ECO:0000256" key="1">
    <source>
        <dbReference type="SAM" id="SignalP"/>
    </source>
</evidence>
<evidence type="ECO:0008006" key="4">
    <source>
        <dbReference type="Google" id="ProtNLM"/>
    </source>
</evidence>